<organism evidence="1 2">
    <name type="scientific">Paramecium pentaurelia</name>
    <dbReference type="NCBI Taxonomy" id="43138"/>
    <lineage>
        <taxon>Eukaryota</taxon>
        <taxon>Sar</taxon>
        <taxon>Alveolata</taxon>
        <taxon>Ciliophora</taxon>
        <taxon>Intramacronucleata</taxon>
        <taxon>Oligohymenophorea</taxon>
        <taxon>Peniculida</taxon>
        <taxon>Parameciidae</taxon>
        <taxon>Paramecium</taxon>
    </lineage>
</organism>
<name>A0A8S1VDS4_9CILI</name>
<proteinExistence type="predicted"/>
<dbReference type="Pfam" id="PF01508">
    <property type="entry name" value="Paramecium_SA"/>
    <property type="match status" value="9"/>
</dbReference>
<dbReference type="Proteomes" id="UP000689195">
    <property type="component" value="Unassembled WGS sequence"/>
</dbReference>
<dbReference type="SMART" id="SM00639">
    <property type="entry name" value="PSA"/>
    <property type="match status" value="11"/>
</dbReference>
<evidence type="ECO:0000313" key="2">
    <source>
        <dbReference type="Proteomes" id="UP000689195"/>
    </source>
</evidence>
<comment type="caution">
    <text evidence="1">The sequence shown here is derived from an EMBL/GenBank/DDBJ whole genome shotgun (WGS) entry which is preliminary data.</text>
</comment>
<accession>A0A8S1VDS4</accession>
<dbReference type="InterPro" id="IPR002895">
    <property type="entry name" value="Paramecium_SA"/>
</dbReference>
<gene>
    <name evidence="1" type="ORF">PPENT_87.1.T0620106</name>
</gene>
<evidence type="ECO:0000313" key="1">
    <source>
        <dbReference type="EMBL" id="CAD8175007.1"/>
    </source>
</evidence>
<dbReference type="OrthoDB" id="283759at2759"/>
<dbReference type="EMBL" id="CAJJDO010000062">
    <property type="protein sequence ID" value="CAD8175007.1"/>
    <property type="molecule type" value="Genomic_DNA"/>
</dbReference>
<keyword evidence="2" id="KW-1185">Reference proteome</keyword>
<reference evidence="1" key="1">
    <citation type="submission" date="2021-01" db="EMBL/GenBank/DDBJ databases">
        <authorList>
            <consortium name="Genoscope - CEA"/>
            <person name="William W."/>
        </authorList>
    </citation>
    <scope>NUCLEOTIDE SEQUENCE</scope>
</reference>
<dbReference type="AlphaFoldDB" id="A0A8S1VDS4"/>
<protein>
    <submittedName>
        <fullName evidence="1">Uncharacterized protein</fullName>
    </submittedName>
</protein>
<sequence>MRMVNAKKENKKPQCPVLGCAYYENICQAFAGCTAYLGKTFDSCNKISNLCTSDGERCVPLSTCDTYITKTSCYIDNTNQYCYYDESDTANPKCKIVTACKNLPITLKTNQECRSSLATCTVNETNSGCIDSGKNCSDQKLKSQCVTNLDQSIECKWNETTSTCYDYICTNGNGKTVDDCQKYKNTCVLAEKQDGILSTCKDIDECINYKFQDTCKIGIQGNCLWLITQIDGKDVGKCVDYNCSQASDDYTNDQLCYKFLANCTIDDDNLGCKIREAECSSYLQVTQCVSTINEQQCYWNKSKQLCVNYDCDNAQVDTYTAENCNKFLSICTANIGQTQCIKKQCTEALTSQLCTKLGSCIWQDNKCVSYTCANAPTSLTTDDACNKYLDKCYTTGAGCSSNGTCTDMKTELACKTDSLKQKCIWLSSACKVKTCSDIVYISHSECNNELDTCTSDGTKCITQAAKCSDYKLSLSCVIAQDGPCLWIDSQCFLFLDCSSLSGTTHEFCNLANNKCTTDGTKCVPITSCAKTLQTGCYVGTDGDCVKNLDKNNNTVCEKFTKCTQMNFTTHFQCFREKKTCTVNADKKTCMDLSNSCSTYTIQDNCQITTDNKYCQWDTTTLKCRDQKCTDIIKTTHGDCQLANNKCTTDTSKCIDIQKCDGYTISDLCKYGSDGICIYDTVNSKCRLKICSDITDVKQCTTLANCLADTSNCFAKSTCAQYKTENSCGFDGTDGVCTWNNNTCSVMTKCEDANTFEKGCKKKSDICKWTPKPSNGGSSSCKPYTCQSKNSGSTCLPLVAFSENEYQVCAEIQLTCQLASISDLTEDTCFINSAKSHYWDKITNKCLACNGTITQYIFNFKIINDFEMGACSSSKPITKQSNQASNRQVLENPSIVNNNVDEPVQVVIENSKQEDLNQDNQDQNNQYQDNQLSDIDHLEINEEDNKKFIDEELLLDNTDDTIQKPADTVNFINTGQTLMQHRNQNDVKVLQKQRIFQCDKENMLIS</sequence>